<dbReference type="KEGG" id="mana:MAMMFC1_03791"/>
<dbReference type="Pfam" id="PF05207">
    <property type="entry name" value="Zn_ribbon_CSL"/>
    <property type="match status" value="1"/>
</dbReference>
<evidence type="ECO:0000256" key="1">
    <source>
        <dbReference type="ARBA" id="ARBA00022723"/>
    </source>
</evidence>
<name>A0A348APT4_9FIRM</name>
<evidence type="ECO:0000259" key="3">
    <source>
        <dbReference type="Pfam" id="PF05207"/>
    </source>
</evidence>
<dbReference type="InterPro" id="IPR036671">
    <property type="entry name" value="DPH_MB_sf"/>
</dbReference>
<keyword evidence="1" id="KW-0479">Metal-binding</keyword>
<protein>
    <submittedName>
        <fullName evidence="4">CSL zinc finger</fullName>
    </submittedName>
</protein>
<evidence type="ECO:0000313" key="4">
    <source>
        <dbReference type="EMBL" id="BBB93082.1"/>
    </source>
</evidence>
<dbReference type="GO" id="GO:0046872">
    <property type="term" value="F:metal ion binding"/>
    <property type="evidence" value="ECO:0007669"/>
    <property type="project" value="UniProtKB-KW"/>
</dbReference>
<dbReference type="Gene3D" id="3.10.660.10">
    <property type="entry name" value="DPH Zinc finger"/>
    <property type="match status" value="1"/>
</dbReference>
<evidence type="ECO:0000256" key="2">
    <source>
        <dbReference type="ARBA" id="ARBA00023004"/>
    </source>
</evidence>
<keyword evidence="5" id="KW-1185">Reference proteome</keyword>
<dbReference type="Proteomes" id="UP000276437">
    <property type="component" value="Chromosome"/>
</dbReference>
<feature type="domain" description="DPH-type MB" evidence="3">
    <location>
        <begin position="19"/>
        <end position="59"/>
    </location>
</feature>
<dbReference type="AlphaFoldDB" id="A0A348APT4"/>
<accession>A0A348APT4</accession>
<gene>
    <name evidence="4" type="ORF">MAMMFC1_03791</name>
</gene>
<dbReference type="SUPFAM" id="SSF144217">
    <property type="entry name" value="CSL zinc finger"/>
    <property type="match status" value="1"/>
</dbReference>
<evidence type="ECO:0000313" key="5">
    <source>
        <dbReference type="Proteomes" id="UP000276437"/>
    </source>
</evidence>
<organism evidence="4 5">
    <name type="scientific">Methylomusa anaerophila</name>
    <dbReference type="NCBI Taxonomy" id="1930071"/>
    <lineage>
        <taxon>Bacteria</taxon>
        <taxon>Bacillati</taxon>
        <taxon>Bacillota</taxon>
        <taxon>Negativicutes</taxon>
        <taxon>Selenomonadales</taxon>
        <taxon>Sporomusaceae</taxon>
        <taxon>Methylomusa</taxon>
    </lineage>
</organism>
<reference evidence="4 5" key="1">
    <citation type="journal article" date="2018" name="Int. J. Syst. Evol. Microbiol.">
        <title>Methylomusa anaerophila gen. nov., sp. nov., an anaerobic methanol-utilizing bacterium isolated from a microbial fuel cell.</title>
        <authorList>
            <person name="Amano N."/>
            <person name="Yamamuro A."/>
            <person name="Miyahara M."/>
            <person name="Kouzuma A."/>
            <person name="Abe T."/>
            <person name="Watanabe K."/>
        </authorList>
    </citation>
    <scope>NUCLEOTIDE SEQUENCE [LARGE SCALE GENOMIC DNA]</scope>
    <source>
        <strain evidence="4 5">MMFC1</strain>
    </source>
</reference>
<dbReference type="InterPro" id="IPR007872">
    <property type="entry name" value="DPH_MB_dom"/>
</dbReference>
<sequence>MSNIIDFDSRKKIQNEAKAAQTLQLTCPCRNNTFTFSLLNLKTRRFVLQCTRCSQIIDVGEMLKEILNQDKNQTY</sequence>
<dbReference type="RefSeq" id="WP_126309959.1">
    <property type="nucleotide sequence ID" value="NZ_AP018449.1"/>
</dbReference>
<dbReference type="EMBL" id="AP018449">
    <property type="protein sequence ID" value="BBB93082.1"/>
    <property type="molecule type" value="Genomic_DNA"/>
</dbReference>
<keyword evidence="2" id="KW-0408">Iron</keyword>
<proteinExistence type="predicted"/>